<evidence type="ECO:0000259" key="2">
    <source>
        <dbReference type="Pfam" id="PF04069"/>
    </source>
</evidence>
<organism evidence="3 4">
    <name type="scientific">Candidatus Enterococcus moelleringii</name>
    <dbReference type="NCBI Taxonomy" id="2815325"/>
    <lineage>
        <taxon>Bacteria</taxon>
        <taxon>Bacillati</taxon>
        <taxon>Bacillota</taxon>
        <taxon>Bacilli</taxon>
        <taxon>Lactobacillales</taxon>
        <taxon>Enterococcaceae</taxon>
        <taxon>Enterococcus</taxon>
    </lineage>
</organism>
<reference evidence="3 4" key="1">
    <citation type="submission" date="2021-03" db="EMBL/GenBank/DDBJ databases">
        <title>Enterococcal diversity collection.</title>
        <authorList>
            <person name="Gilmore M.S."/>
            <person name="Schwartzman J."/>
            <person name="Van Tyne D."/>
            <person name="Martin M."/>
            <person name="Earl A.M."/>
            <person name="Manson A.L."/>
            <person name="Straub T."/>
            <person name="Salamzade R."/>
            <person name="Saavedra J."/>
            <person name="Lebreton F."/>
            <person name="Prichula J."/>
            <person name="Schaufler K."/>
            <person name="Gaca A."/>
            <person name="Sgardioli B."/>
            <person name="Wagenaar J."/>
            <person name="Strong T."/>
        </authorList>
    </citation>
    <scope>NUCLEOTIDE SEQUENCE [LARGE SCALE GENOMIC DNA]</scope>
    <source>
        <strain evidence="3 4">669A</strain>
    </source>
</reference>
<comment type="caution">
    <text evidence="3">The sequence shown here is derived from an EMBL/GenBank/DDBJ whole genome shotgun (WGS) entry which is preliminary data.</text>
</comment>
<feature type="chain" id="PRO_5047526351" evidence="1">
    <location>
        <begin position="21"/>
        <end position="304"/>
    </location>
</feature>
<dbReference type="Pfam" id="PF04069">
    <property type="entry name" value="OpuAC"/>
    <property type="match status" value="1"/>
</dbReference>
<dbReference type="PROSITE" id="PS51257">
    <property type="entry name" value="PROKAR_LIPOPROTEIN"/>
    <property type="match status" value="1"/>
</dbReference>
<dbReference type="Gene3D" id="3.40.190.120">
    <property type="entry name" value="Osmoprotection protein (prox), domain 2"/>
    <property type="match status" value="1"/>
</dbReference>
<gene>
    <name evidence="3" type="ORF">JZO70_06060</name>
</gene>
<sequence length="304" mass="33155">MQLKKIIVSGLAALALVTLAACGGDSGSTTGSSEETAESIKVGSKDFTESLVVSEIYANALEDNGYTVERVQNIASSVIPQSIEDGEVDIYPEYTGTALLSIFELPLETDPDKVYETVKDAYEEDGVLTVLDYAPGNDGQGIAIKTSVAEEYGIATISDLQANADKVRFASQGEFDERADGLKGLAESYGEFNFESSTVYDNSLKYQVLKNDEADATPAYTTEGQLSDKEEFTVLEDDKQFWPPYNLVPVARQDMLEANPEAAEIINTIDENLDTDTLIELNAKVDLDGEDYEKVAKDYYESIK</sequence>
<feature type="signal peptide" evidence="1">
    <location>
        <begin position="1"/>
        <end position="20"/>
    </location>
</feature>
<dbReference type="EMBL" id="JAFREM010000010">
    <property type="protein sequence ID" value="MBO1305713.1"/>
    <property type="molecule type" value="Genomic_DNA"/>
</dbReference>
<accession>A0ABS3L7W5</accession>
<keyword evidence="1" id="KW-0732">Signal</keyword>
<dbReference type="Proteomes" id="UP000664601">
    <property type="component" value="Unassembled WGS sequence"/>
</dbReference>
<proteinExistence type="predicted"/>
<protein>
    <submittedName>
        <fullName evidence="3">Glycine/betaine ABC transporter substrate-binding protein</fullName>
    </submittedName>
</protein>
<dbReference type="RefSeq" id="WP_207672675.1">
    <property type="nucleotide sequence ID" value="NZ_JAFREM010000010.1"/>
</dbReference>
<evidence type="ECO:0000313" key="3">
    <source>
        <dbReference type="EMBL" id="MBO1305713.1"/>
    </source>
</evidence>
<dbReference type="InterPro" id="IPR007210">
    <property type="entry name" value="ABC_Gly_betaine_transp_sub-bd"/>
</dbReference>
<dbReference type="CDD" id="cd13615">
    <property type="entry name" value="PBP2_ProWY"/>
    <property type="match status" value="1"/>
</dbReference>
<evidence type="ECO:0000256" key="1">
    <source>
        <dbReference type="SAM" id="SignalP"/>
    </source>
</evidence>
<keyword evidence="4" id="KW-1185">Reference proteome</keyword>
<dbReference type="SUPFAM" id="SSF53850">
    <property type="entry name" value="Periplasmic binding protein-like II"/>
    <property type="match status" value="1"/>
</dbReference>
<dbReference type="Gene3D" id="3.40.190.10">
    <property type="entry name" value="Periplasmic binding protein-like II"/>
    <property type="match status" value="1"/>
</dbReference>
<evidence type="ECO:0000313" key="4">
    <source>
        <dbReference type="Proteomes" id="UP000664601"/>
    </source>
</evidence>
<feature type="domain" description="ABC-type glycine betaine transport system substrate-binding" evidence="2">
    <location>
        <begin position="39"/>
        <end position="301"/>
    </location>
</feature>
<name>A0ABS3L7W5_9ENTE</name>